<evidence type="ECO:0000313" key="1">
    <source>
        <dbReference type="EMBL" id="THC97443.1"/>
    </source>
</evidence>
<evidence type="ECO:0000313" key="2">
    <source>
        <dbReference type="Proteomes" id="UP000308092"/>
    </source>
</evidence>
<dbReference type="EMBL" id="SOSA01000075">
    <property type="protein sequence ID" value="THC97443.1"/>
    <property type="molecule type" value="Genomic_DNA"/>
</dbReference>
<keyword evidence="2" id="KW-1185">Reference proteome</keyword>
<gene>
    <name evidence="1" type="ORF">EYZ11_003092</name>
</gene>
<dbReference type="Proteomes" id="UP000308092">
    <property type="component" value="Unassembled WGS sequence"/>
</dbReference>
<name>A0A4S3JP37_9EURO</name>
<accession>A0A4S3JP37</accession>
<proteinExistence type="predicted"/>
<protein>
    <submittedName>
        <fullName evidence="1">Uncharacterized protein</fullName>
    </submittedName>
</protein>
<dbReference type="AlphaFoldDB" id="A0A4S3JP37"/>
<organism evidence="1 2">
    <name type="scientific">Aspergillus tanneri</name>
    <dbReference type="NCBI Taxonomy" id="1220188"/>
    <lineage>
        <taxon>Eukaryota</taxon>
        <taxon>Fungi</taxon>
        <taxon>Dikarya</taxon>
        <taxon>Ascomycota</taxon>
        <taxon>Pezizomycotina</taxon>
        <taxon>Eurotiomycetes</taxon>
        <taxon>Eurotiomycetidae</taxon>
        <taxon>Eurotiales</taxon>
        <taxon>Aspergillaceae</taxon>
        <taxon>Aspergillus</taxon>
        <taxon>Aspergillus subgen. Circumdati</taxon>
    </lineage>
</organism>
<reference evidence="1 2" key="1">
    <citation type="submission" date="2019-03" db="EMBL/GenBank/DDBJ databases">
        <title>The genome sequence of a newly discovered highly antifungal drug resistant Aspergillus species, Aspergillus tanneri NIH 1004.</title>
        <authorList>
            <person name="Mounaud S."/>
            <person name="Singh I."/>
            <person name="Joardar V."/>
            <person name="Pakala S."/>
            <person name="Pakala S."/>
            <person name="Venepally P."/>
            <person name="Hoover J."/>
            <person name="Nierman W."/>
            <person name="Chung J."/>
            <person name="Losada L."/>
        </authorList>
    </citation>
    <scope>NUCLEOTIDE SEQUENCE [LARGE SCALE GENOMIC DNA]</scope>
    <source>
        <strain evidence="1 2">NIH1004</strain>
    </source>
</reference>
<dbReference type="VEuPathDB" id="FungiDB:EYZ11_003092"/>
<comment type="caution">
    <text evidence="1">The sequence shown here is derived from an EMBL/GenBank/DDBJ whole genome shotgun (WGS) entry which is preliminary data.</text>
</comment>
<sequence>MLMIHHIEKYGLYLYLGELNKNG</sequence>